<dbReference type="PhylomeDB" id="O17663"/>
<feature type="transmembrane region" description="Helical" evidence="1">
    <location>
        <begin position="96"/>
        <end position="117"/>
    </location>
</feature>
<feature type="transmembrane region" description="Helical" evidence="1">
    <location>
        <begin position="137"/>
        <end position="155"/>
    </location>
</feature>
<dbReference type="InterPro" id="IPR019429">
    <property type="entry name" value="7TM_GPCR_serpentine_rcpt_Sri"/>
</dbReference>
<organism evidence="2 3">
    <name type="scientific">Caenorhabditis elegans</name>
    <dbReference type="NCBI Taxonomy" id="6239"/>
    <lineage>
        <taxon>Eukaryota</taxon>
        <taxon>Metazoa</taxon>
        <taxon>Ecdysozoa</taxon>
        <taxon>Nematoda</taxon>
        <taxon>Chromadorea</taxon>
        <taxon>Rhabditida</taxon>
        <taxon>Rhabditina</taxon>
        <taxon>Rhabditomorpha</taxon>
        <taxon>Rhabditoidea</taxon>
        <taxon>Rhabditidae</taxon>
        <taxon>Peloderinae</taxon>
        <taxon>Caenorhabditis</taxon>
    </lineage>
</organism>
<keyword evidence="1" id="KW-0812">Transmembrane</keyword>
<feature type="transmembrane region" description="Helical" evidence="1">
    <location>
        <begin position="277"/>
        <end position="300"/>
    </location>
</feature>
<dbReference type="InParanoid" id="O17663"/>
<dbReference type="Pfam" id="PF10327">
    <property type="entry name" value="7TM_GPCR_Sri"/>
    <property type="match status" value="1"/>
</dbReference>
<keyword evidence="2" id="KW-0675">Receptor</keyword>
<dbReference type="PaxDb" id="6239-C41G6.11"/>
<gene>
    <name evidence="2 4" type="primary">sri-24</name>
    <name evidence="4" type="ORF">C41G6.11</name>
    <name evidence="2" type="ORF">CELE_C41G6.11</name>
</gene>
<dbReference type="KEGG" id="cel:CELE_C41G6.11"/>
<keyword evidence="1" id="KW-0472">Membrane</keyword>
<dbReference type="Proteomes" id="UP000001940">
    <property type="component" value="Chromosome V"/>
</dbReference>
<name>O17663_CAEEL</name>
<dbReference type="OrthoDB" id="5799746at2759"/>
<dbReference type="UCSC" id="C41G6.11">
    <property type="organism name" value="c. elegans"/>
</dbReference>
<dbReference type="EMBL" id="BX284605">
    <property type="protein sequence ID" value="CAB02835.3"/>
    <property type="molecule type" value="Genomic_DNA"/>
</dbReference>
<evidence type="ECO:0000256" key="1">
    <source>
        <dbReference type="SAM" id="Phobius"/>
    </source>
</evidence>
<dbReference type="eggNOG" id="ENOG502TJG3">
    <property type="taxonomic scope" value="Eukaryota"/>
</dbReference>
<evidence type="ECO:0000313" key="3">
    <source>
        <dbReference type="Proteomes" id="UP000001940"/>
    </source>
</evidence>
<dbReference type="GeneID" id="183387"/>
<dbReference type="WormBase" id="C41G6.11">
    <property type="protein sequence ID" value="CE46064"/>
    <property type="gene ID" value="WBGene00005536"/>
    <property type="gene designation" value="sri-24"/>
</dbReference>
<dbReference type="PANTHER" id="PTHR45830">
    <property type="entry name" value="SERPENTINE RECEPTOR, CLASS I"/>
    <property type="match status" value="1"/>
</dbReference>
<sequence>MSSDYNLDFEVPYYIIEHYYISGGVSVFFNFLVLYLLLFHSGKIGNFKFCLLSFQVSSIILDLIMTLFMQPIGLFPICAGYSYGILSRWYSWSSHLLMMMVAFFLSCQIETLMLCILQKHKTILGLRKLSNIPDWPYNCVFVVLGFYPFLVTFTLDLSSENHERQLELLNELYPALVDKFRSLPEFQYYVINDGMKMFLALALFGTVQAFVVETTLVIHMYRTLKSVQNQLSSITMGRHKSALRSLVAQFATTPVAMLPGGIVALCVVFPTDYSQKITWYSIMVMTTHSTLNAIVMILTYPQFKKNLMFWNKNMKRTSIATI</sequence>
<evidence type="ECO:0000313" key="2">
    <source>
        <dbReference type="EMBL" id="CAB02835.3"/>
    </source>
</evidence>
<dbReference type="HOGENOM" id="CLU_067919_1_0_1"/>
<accession>O17663</accession>
<dbReference type="AlphaFoldDB" id="O17663"/>
<feature type="transmembrane region" description="Helical" evidence="1">
    <location>
        <begin position="197"/>
        <end position="221"/>
    </location>
</feature>
<reference evidence="2 3" key="1">
    <citation type="journal article" date="1998" name="Science">
        <title>Genome sequence of the nematode C. elegans: a platform for investigating biology.</title>
        <authorList>
            <consortium name="The C. elegans sequencing consortium"/>
            <person name="Sulson J.E."/>
            <person name="Waterston R."/>
        </authorList>
    </citation>
    <scope>NUCLEOTIDE SEQUENCE [LARGE SCALE GENOMIC DNA]</scope>
    <source>
        <strain evidence="2 3">Bristol N2</strain>
    </source>
</reference>
<dbReference type="AGR" id="WB:WBGene00005536"/>
<dbReference type="CTD" id="183387"/>
<dbReference type="RefSeq" id="NP_506758.2">
    <property type="nucleotide sequence ID" value="NM_074357.2"/>
</dbReference>
<feature type="transmembrane region" description="Helical" evidence="1">
    <location>
        <begin position="59"/>
        <end position="84"/>
    </location>
</feature>
<dbReference type="OMA" id="SENHERQ"/>
<feature type="transmembrane region" description="Helical" evidence="1">
    <location>
        <begin position="242"/>
        <end position="271"/>
    </location>
</feature>
<proteinExistence type="predicted"/>
<feature type="transmembrane region" description="Helical" evidence="1">
    <location>
        <begin position="20"/>
        <end position="38"/>
    </location>
</feature>
<protein>
    <submittedName>
        <fullName evidence="2">Serpentine Receptor, class H</fullName>
    </submittedName>
</protein>
<keyword evidence="3" id="KW-1185">Reference proteome</keyword>
<dbReference type="FunCoup" id="O17663">
    <property type="interactions" value="1"/>
</dbReference>
<evidence type="ECO:0000313" key="4">
    <source>
        <dbReference type="WormBase" id="C41G6.11"/>
    </source>
</evidence>
<keyword evidence="1" id="KW-1133">Transmembrane helix</keyword>
<dbReference type="PANTHER" id="PTHR45830:SF12">
    <property type="entry name" value="G_PROTEIN_RECEP_F1_2 DOMAIN-CONTAINING PROTEIN-RELATED"/>
    <property type="match status" value="1"/>
</dbReference>